<dbReference type="Proteomes" id="UP000266723">
    <property type="component" value="Unassembled WGS sequence"/>
</dbReference>
<evidence type="ECO:0000313" key="3">
    <source>
        <dbReference type="Proteomes" id="UP000266723"/>
    </source>
</evidence>
<sequence length="335" mass="38845">MESTSRGGETYEEASKRDRRNSQSLMEVGGHVVLHTWNLIKLKSEDRPSYKIRSKRFSVYKRRRKTVGRSSLQLHKFMEEGFTSQLNQFREGFHGVLGLSLHGISIADGVLIYVGISARWYSLVSVKGVAEGLKEIDSCGFVYFSAGMDLREQGVYLFKAEFGRTGGGVKSRLIQDGNMAYEGQTNGSTRYHGCRVVIQVLQELQVSIDIRWKFWRRRINRFVVTKQRRQRQRKKRSQRMISKHVMVSGYLTGRQNHIKSKLDLRRWNQRSSISQGLKVFQRSQGMQVIFAKDDQQILQLHRSQGLKVFQRSQGMQVIFAKDDQQILQLHRLVVV</sequence>
<accession>A0ABQ7E025</accession>
<proteinExistence type="predicted"/>
<reference evidence="2 3" key="1">
    <citation type="journal article" date="2020" name="BMC Genomics">
        <title>Intraspecific diversification of the crop wild relative Brassica cretica Lam. using demographic model selection.</title>
        <authorList>
            <person name="Kioukis A."/>
            <person name="Michalopoulou V.A."/>
            <person name="Briers L."/>
            <person name="Pirintsos S."/>
            <person name="Studholme D.J."/>
            <person name="Pavlidis P."/>
            <person name="Sarris P.F."/>
        </authorList>
    </citation>
    <scope>NUCLEOTIDE SEQUENCE [LARGE SCALE GENOMIC DNA]</scope>
    <source>
        <strain evidence="3">cv. PFS-1207/04</strain>
    </source>
</reference>
<protein>
    <submittedName>
        <fullName evidence="2">Uncharacterized protein</fullName>
    </submittedName>
</protein>
<dbReference type="EMBL" id="QGKV02000649">
    <property type="protein sequence ID" value="KAF3582985.1"/>
    <property type="molecule type" value="Genomic_DNA"/>
</dbReference>
<name>A0ABQ7E025_BRACR</name>
<keyword evidence="3" id="KW-1185">Reference proteome</keyword>
<organism evidence="2 3">
    <name type="scientific">Brassica cretica</name>
    <name type="common">Mustard</name>
    <dbReference type="NCBI Taxonomy" id="69181"/>
    <lineage>
        <taxon>Eukaryota</taxon>
        <taxon>Viridiplantae</taxon>
        <taxon>Streptophyta</taxon>
        <taxon>Embryophyta</taxon>
        <taxon>Tracheophyta</taxon>
        <taxon>Spermatophyta</taxon>
        <taxon>Magnoliopsida</taxon>
        <taxon>eudicotyledons</taxon>
        <taxon>Gunneridae</taxon>
        <taxon>Pentapetalae</taxon>
        <taxon>rosids</taxon>
        <taxon>malvids</taxon>
        <taxon>Brassicales</taxon>
        <taxon>Brassicaceae</taxon>
        <taxon>Brassiceae</taxon>
        <taxon>Brassica</taxon>
    </lineage>
</organism>
<comment type="caution">
    <text evidence="2">The sequence shown here is derived from an EMBL/GenBank/DDBJ whole genome shotgun (WGS) entry which is preliminary data.</text>
</comment>
<gene>
    <name evidence="2" type="ORF">DY000_02033152</name>
</gene>
<evidence type="ECO:0000313" key="2">
    <source>
        <dbReference type="EMBL" id="KAF3582985.1"/>
    </source>
</evidence>
<evidence type="ECO:0000256" key="1">
    <source>
        <dbReference type="SAM" id="MobiDB-lite"/>
    </source>
</evidence>
<feature type="region of interest" description="Disordered" evidence="1">
    <location>
        <begin position="1"/>
        <end position="22"/>
    </location>
</feature>